<dbReference type="InterPro" id="IPR050107">
    <property type="entry name" value="ABC_carbohydrate_import_ATPase"/>
</dbReference>
<feature type="domain" description="ABC transporter" evidence="10">
    <location>
        <begin position="6"/>
        <end position="241"/>
    </location>
</feature>
<sequence>MSEFILEMKNINKSFFGVQVLYDVSLDVLAGEVHVLAGENGAGKSTLMRVLSGACRCESGNIKVDGKLVHEMTPREALQMGISVIYQEFNLIPFLPIYENIFLGKELVQGMRINKKDEITQAAKYLEKVGCNLDPRTIVNDISVAQKQLIEIAKALSNDVKILVLDEPTASISDKETQLLFSIIRELKKKHIGIIYISHRMSEFYEIGDRCTIMRDGKSIKTVFLKDTTEQDITKMMVGRDVDFIHEPNNRVEYKSPPILQVKNLNYKKTVKNVSFDLYKGEILGFSGLVGAGRTEVAKSLIGAYRKDSGTVLFKGKPVSNNLGINIREGLVYLSEDRKDEGLILIHDLVNNISLPNLRQIANPFINKQLMVHNAKDYIKELNIKSTSCYQETCTLSGGNQQKAVIAKWLYSQANVYIFDEPTRGIDVGARDEIYRIMYSLLDIGASIILISSDLVEIKKMCDRIVVMREGCITQVLVNKDTLTQEEIIKCAL</sequence>
<comment type="subcellular location">
    <subcellularLocation>
        <location evidence="1">Cell membrane</location>
        <topology evidence="1">Peripheral membrane protein</topology>
    </subcellularLocation>
</comment>
<dbReference type="KEGG" id="tpav:HRQ91_05680"/>
<dbReference type="InterPro" id="IPR003593">
    <property type="entry name" value="AAA+_ATPase"/>
</dbReference>
<dbReference type="InterPro" id="IPR027417">
    <property type="entry name" value="P-loop_NTPase"/>
</dbReference>
<evidence type="ECO:0000256" key="4">
    <source>
        <dbReference type="ARBA" id="ARBA00022597"/>
    </source>
</evidence>
<evidence type="ECO:0000256" key="7">
    <source>
        <dbReference type="ARBA" id="ARBA00022840"/>
    </source>
</evidence>
<protein>
    <submittedName>
        <fullName evidence="11">Sugar ABC transporter ATP-binding protein</fullName>
    </submittedName>
</protein>
<feature type="domain" description="ABC transporter" evidence="10">
    <location>
        <begin position="254"/>
        <end position="489"/>
    </location>
</feature>
<dbReference type="GO" id="GO:0005886">
    <property type="term" value="C:plasma membrane"/>
    <property type="evidence" value="ECO:0007669"/>
    <property type="project" value="UniProtKB-SubCell"/>
</dbReference>
<keyword evidence="2" id="KW-0813">Transport</keyword>
<dbReference type="InterPro" id="IPR003439">
    <property type="entry name" value="ABC_transporter-like_ATP-bd"/>
</dbReference>
<dbReference type="PROSITE" id="PS00211">
    <property type="entry name" value="ABC_TRANSPORTER_1"/>
    <property type="match status" value="1"/>
</dbReference>
<evidence type="ECO:0000256" key="2">
    <source>
        <dbReference type="ARBA" id="ARBA00022448"/>
    </source>
</evidence>
<keyword evidence="9" id="KW-0472">Membrane</keyword>
<evidence type="ECO:0000256" key="9">
    <source>
        <dbReference type="ARBA" id="ARBA00023136"/>
    </source>
</evidence>
<dbReference type="FunFam" id="3.40.50.300:FF:000127">
    <property type="entry name" value="Ribose import ATP-binding protein RbsA"/>
    <property type="match status" value="1"/>
</dbReference>
<dbReference type="GO" id="GO:0016887">
    <property type="term" value="F:ATP hydrolysis activity"/>
    <property type="evidence" value="ECO:0007669"/>
    <property type="project" value="InterPro"/>
</dbReference>
<dbReference type="Proteomes" id="UP000671908">
    <property type="component" value="Chromosome"/>
</dbReference>
<accession>A0A975F3F2</accession>
<dbReference type="GO" id="GO:0005524">
    <property type="term" value="F:ATP binding"/>
    <property type="evidence" value="ECO:0007669"/>
    <property type="project" value="UniProtKB-KW"/>
</dbReference>
<dbReference type="AlphaFoldDB" id="A0A975F3F2"/>
<dbReference type="PANTHER" id="PTHR43790:SF3">
    <property type="entry name" value="D-ALLOSE IMPORT ATP-BINDING PROTEIN ALSA-RELATED"/>
    <property type="match status" value="1"/>
</dbReference>
<evidence type="ECO:0000256" key="1">
    <source>
        <dbReference type="ARBA" id="ARBA00004202"/>
    </source>
</evidence>
<dbReference type="RefSeq" id="WP_210120652.1">
    <property type="nucleotide sequence ID" value="NZ_CP054142.1"/>
</dbReference>
<dbReference type="SUPFAM" id="SSF52540">
    <property type="entry name" value="P-loop containing nucleoside triphosphate hydrolases"/>
    <property type="match status" value="2"/>
</dbReference>
<proteinExistence type="predicted"/>
<dbReference type="PROSITE" id="PS50893">
    <property type="entry name" value="ABC_TRANSPORTER_2"/>
    <property type="match status" value="2"/>
</dbReference>
<keyword evidence="8" id="KW-1278">Translocase</keyword>
<dbReference type="CDD" id="cd03216">
    <property type="entry name" value="ABC_Carb_Monos_I"/>
    <property type="match status" value="1"/>
</dbReference>
<dbReference type="EMBL" id="CP054142">
    <property type="protein sequence ID" value="QTQ13985.1"/>
    <property type="molecule type" value="Genomic_DNA"/>
</dbReference>
<evidence type="ECO:0000256" key="3">
    <source>
        <dbReference type="ARBA" id="ARBA00022475"/>
    </source>
</evidence>
<evidence type="ECO:0000256" key="6">
    <source>
        <dbReference type="ARBA" id="ARBA00022741"/>
    </source>
</evidence>
<keyword evidence="5" id="KW-0677">Repeat</keyword>
<dbReference type="Gene3D" id="3.40.50.300">
    <property type="entry name" value="P-loop containing nucleotide triphosphate hydrolases"/>
    <property type="match status" value="2"/>
</dbReference>
<evidence type="ECO:0000256" key="8">
    <source>
        <dbReference type="ARBA" id="ARBA00022967"/>
    </source>
</evidence>
<evidence type="ECO:0000259" key="10">
    <source>
        <dbReference type="PROSITE" id="PS50893"/>
    </source>
</evidence>
<gene>
    <name evidence="11" type="ORF">HRQ91_05680</name>
</gene>
<keyword evidence="3" id="KW-1003">Cell membrane</keyword>
<organism evidence="11 12">
    <name type="scientific">Treponema parvum</name>
    <dbReference type="NCBI Taxonomy" id="138851"/>
    <lineage>
        <taxon>Bacteria</taxon>
        <taxon>Pseudomonadati</taxon>
        <taxon>Spirochaetota</taxon>
        <taxon>Spirochaetia</taxon>
        <taxon>Spirochaetales</taxon>
        <taxon>Treponemataceae</taxon>
        <taxon>Treponema</taxon>
    </lineage>
</organism>
<dbReference type="InterPro" id="IPR017871">
    <property type="entry name" value="ABC_transporter-like_CS"/>
</dbReference>
<dbReference type="CDD" id="cd03215">
    <property type="entry name" value="ABC_Carb_Monos_II"/>
    <property type="match status" value="1"/>
</dbReference>
<evidence type="ECO:0000256" key="5">
    <source>
        <dbReference type="ARBA" id="ARBA00022737"/>
    </source>
</evidence>
<name>A0A975F3F2_9SPIR</name>
<keyword evidence="12" id="KW-1185">Reference proteome</keyword>
<keyword evidence="7 11" id="KW-0067">ATP-binding</keyword>
<evidence type="ECO:0000313" key="11">
    <source>
        <dbReference type="EMBL" id="QTQ13985.1"/>
    </source>
</evidence>
<dbReference type="Pfam" id="PF00005">
    <property type="entry name" value="ABC_tran"/>
    <property type="match status" value="2"/>
</dbReference>
<evidence type="ECO:0000313" key="12">
    <source>
        <dbReference type="Proteomes" id="UP000671908"/>
    </source>
</evidence>
<reference evidence="11 12" key="1">
    <citation type="journal article" date="2021" name="Microbiol. Resour. Announc.">
        <title>Complete Genome Sequences of Three Human Oral Treponema parvum Isolates.</title>
        <authorList>
            <person name="Zeng H."/>
            <person name="Watt R.M."/>
        </authorList>
    </citation>
    <scope>NUCLEOTIDE SEQUENCE [LARGE SCALE GENOMIC DNA]</scope>
    <source>
        <strain evidence="11 12">ATCC 700770</strain>
    </source>
</reference>
<dbReference type="PANTHER" id="PTHR43790">
    <property type="entry name" value="CARBOHYDRATE TRANSPORT ATP-BINDING PROTEIN MG119-RELATED"/>
    <property type="match status" value="1"/>
</dbReference>
<dbReference type="SMART" id="SM00382">
    <property type="entry name" value="AAA"/>
    <property type="match status" value="2"/>
</dbReference>
<keyword evidence="6" id="KW-0547">Nucleotide-binding</keyword>
<keyword evidence="4" id="KW-0762">Sugar transport</keyword>